<dbReference type="InterPro" id="IPR006683">
    <property type="entry name" value="Thioestr_dom"/>
</dbReference>
<accession>A0ABR9KJV8</accession>
<dbReference type="EMBL" id="JADBEF010000001">
    <property type="protein sequence ID" value="MBE1562110.1"/>
    <property type="molecule type" value="Genomic_DNA"/>
</dbReference>
<reference evidence="2 3" key="1">
    <citation type="submission" date="2020-10" db="EMBL/GenBank/DDBJ databases">
        <title>Sequencing the genomes of 1000 actinobacteria strains.</title>
        <authorList>
            <person name="Klenk H.-P."/>
        </authorList>
    </citation>
    <scope>NUCLEOTIDE SEQUENCE [LARGE SCALE GENOMIC DNA]</scope>
    <source>
        <strain evidence="2 3">DSM 43748</strain>
    </source>
</reference>
<organism evidence="2 3">
    <name type="scientific">Nonomuraea africana</name>
    <dbReference type="NCBI Taxonomy" id="46171"/>
    <lineage>
        <taxon>Bacteria</taxon>
        <taxon>Bacillati</taxon>
        <taxon>Actinomycetota</taxon>
        <taxon>Actinomycetes</taxon>
        <taxon>Streptosporangiales</taxon>
        <taxon>Streptosporangiaceae</taxon>
        <taxon>Nonomuraea</taxon>
    </lineage>
</organism>
<keyword evidence="3" id="KW-1185">Reference proteome</keyword>
<dbReference type="Gene3D" id="3.10.129.10">
    <property type="entry name" value="Hotdog Thioesterase"/>
    <property type="match status" value="1"/>
</dbReference>
<keyword evidence="2" id="KW-0378">Hydrolase</keyword>
<protein>
    <submittedName>
        <fullName evidence="2">Acyl-CoA thioester hydrolase</fullName>
        <ecNumber evidence="2">3.1.2.-</ecNumber>
    </submittedName>
</protein>
<dbReference type="Proteomes" id="UP000661607">
    <property type="component" value="Unassembled WGS sequence"/>
</dbReference>
<evidence type="ECO:0000313" key="2">
    <source>
        <dbReference type="EMBL" id="MBE1562110.1"/>
    </source>
</evidence>
<dbReference type="Pfam" id="PF03061">
    <property type="entry name" value="4HBT"/>
    <property type="match status" value="1"/>
</dbReference>
<evidence type="ECO:0000259" key="1">
    <source>
        <dbReference type="Pfam" id="PF03061"/>
    </source>
</evidence>
<sequence length="126" mass="13857">MGMLHHSHYILLLDRAVSTYWNEQGWDTDPAKSAFKEAILAVRDLSITYHVPITGVSEPLVHFWLEKIGRSSAIYAFRVLSSDQTIVHAEGRRVSVNIDPETLTSAPISAEAREAAMALLGAPAEA</sequence>
<dbReference type="GO" id="GO:0016787">
    <property type="term" value="F:hydrolase activity"/>
    <property type="evidence" value="ECO:0007669"/>
    <property type="project" value="UniProtKB-KW"/>
</dbReference>
<dbReference type="EC" id="3.1.2.-" evidence="2"/>
<evidence type="ECO:0000313" key="3">
    <source>
        <dbReference type="Proteomes" id="UP000661607"/>
    </source>
</evidence>
<comment type="caution">
    <text evidence="2">The sequence shown here is derived from an EMBL/GenBank/DDBJ whole genome shotgun (WGS) entry which is preliminary data.</text>
</comment>
<dbReference type="InterPro" id="IPR029069">
    <property type="entry name" value="HotDog_dom_sf"/>
</dbReference>
<name>A0ABR9KJV8_9ACTN</name>
<gene>
    <name evidence="2" type="ORF">H4W81_004889</name>
</gene>
<feature type="domain" description="Thioesterase" evidence="1">
    <location>
        <begin position="1"/>
        <end position="85"/>
    </location>
</feature>
<dbReference type="SUPFAM" id="SSF54637">
    <property type="entry name" value="Thioesterase/thiol ester dehydrase-isomerase"/>
    <property type="match status" value="1"/>
</dbReference>
<proteinExistence type="predicted"/>